<dbReference type="GO" id="GO:0046654">
    <property type="term" value="P:tetrahydrofolate biosynthetic process"/>
    <property type="evidence" value="ECO:0007669"/>
    <property type="project" value="UniProtKB-UniRule"/>
</dbReference>
<dbReference type="EC" id="3.5.4.16" evidence="6"/>
<dbReference type="Pfam" id="PF01227">
    <property type="entry name" value="GTP_cyclohydroI"/>
    <property type="match status" value="1"/>
</dbReference>
<dbReference type="GO" id="GO:0006730">
    <property type="term" value="P:one-carbon metabolic process"/>
    <property type="evidence" value="ECO:0007669"/>
    <property type="project" value="UniProtKB-UniRule"/>
</dbReference>
<dbReference type="EMBL" id="PKUS01000011">
    <property type="protein sequence ID" value="PLW68834.1"/>
    <property type="molecule type" value="Genomic_DNA"/>
</dbReference>
<evidence type="ECO:0000256" key="6">
    <source>
        <dbReference type="HAMAP-Rule" id="MF_00223"/>
    </source>
</evidence>
<feature type="binding site" evidence="6">
    <location>
        <position position="71"/>
    </location>
    <ligand>
        <name>Zn(2+)</name>
        <dbReference type="ChEBI" id="CHEBI:29105"/>
    </ligand>
</feature>
<dbReference type="NCBIfam" id="TIGR00063">
    <property type="entry name" value="folE"/>
    <property type="match status" value="1"/>
</dbReference>
<dbReference type="AlphaFoldDB" id="A0A2N5X2W3"/>
<name>A0A2N5X2W3_9GAMM</name>
<feature type="binding site" evidence="6">
    <location>
        <position position="74"/>
    </location>
    <ligand>
        <name>Zn(2+)</name>
        <dbReference type="ChEBI" id="CHEBI:29105"/>
    </ligand>
</feature>
<evidence type="ECO:0000256" key="2">
    <source>
        <dbReference type="ARBA" id="ARBA00005080"/>
    </source>
</evidence>
<dbReference type="PROSITE" id="PS00859">
    <property type="entry name" value="GTP_CYCLOHYDROL_1_1"/>
    <property type="match status" value="1"/>
</dbReference>
<dbReference type="Gene3D" id="1.10.286.10">
    <property type="match status" value="1"/>
</dbReference>
<dbReference type="Proteomes" id="UP000235005">
    <property type="component" value="Unassembled WGS sequence"/>
</dbReference>
<dbReference type="UniPathway" id="UPA00848">
    <property type="reaction ID" value="UER00151"/>
</dbReference>
<dbReference type="FunFam" id="3.30.1130.10:FF:000001">
    <property type="entry name" value="GTP cyclohydrolase 1"/>
    <property type="match status" value="1"/>
</dbReference>
<dbReference type="InterPro" id="IPR001474">
    <property type="entry name" value="GTP_CycHdrlase_I"/>
</dbReference>
<evidence type="ECO:0000256" key="5">
    <source>
        <dbReference type="ARBA" id="ARBA00022801"/>
    </source>
</evidence>
<dbReference type="SUPFAM" id="SSF55620">
    <property type="entry name" value="Tetrahydrobiopterin biosynthesis enzymes-like"/>
    <property type="match status" value="1"/>
</dbReference>
<feature type="binding site" evidence="6">
    <location>
        <position position="142"/>
    </location>
    <ligand>
        <name>Zn(2+)</name>
        <dbReference type="ChEBI" id="CHEBI:29105"/>
    </ligand>
</feature>
<dbReference type="InterPro" id="IPR043133">
    <property type="entry name" value="GTP-CH-I_C/QueF"/>
</dbReference>
<dbReference type="GO" id="GO:0006729">
    <property type="term" value="P:tetrahydrobiopterin biosynthetic process"/>
    <property type="evidence" value="ECO:0007669"/>
    <property type="project" value="TreeGrafter"/>
</dbReference>
<dbReference type="PANTHER" id="PTHR11109:SF7">
    <property type="entry name" value="GTP CYCLOHYDROLASE 1"/>
    <property type="match status" value="1"/>
</dbReference>
<dbReference type="Gene3D" id="3.30.1130.10">
    <property type="match status" value="1"/>
</dbReference>
<dbReference type="InterPro" id="IPR020602">
    <property type="entry name" value="GTP_CycHdrlase_I_dom"/>
</dbReference>
<dbReference type="OrthoDB" id="9801207at2"/>
<comment type="catalytic activity">
    <reaction evidence="1 6">
        <text>GTP + H2O = 7,8-dihydroneopterin 3'-triphosphate + formate + H(+)</text>
        <dbReference type="Rhea" id="RHEA:17473"/>
        <dbReference type="ChEBI" id="CHEBI:15377"/>
        <dbReference type="ChEBI" id="CHEBI:15378"/>
        <dbReference type="ChEBI" id="CHEBI:15740"/>
        <dbReference type="ChEBI" id="CHEBI:37565"/>
        <dbReference type="ChEBI" id="CHEBI:58462"/>
        <dbReference type="EC" id="3.5.4.16"/>
    </reaction>
</comment>
<keyword evidence="6" id="KW-0479">Metal-binding</keyword>
<keyword evidence="5 6" id="KW-0378">Hydrolase</keyword>
<keyword evidence="6" id="KW-0547">Nucleotide-binding</keyword>
<comment type="subunit">
    <text evidence="6">Homopolymer.</text>
</comment>
<dbReference type="InterPro" id="IPR043134">
    <property type="entry name" value="GTP-CH-I_N"/>
</dbReference>
<dbReference type="InterPro" id="IPR018234">
    <property type="entry name" value="GTP_CycHdrlase_I_CS"/>
</dbReference>
<protein>
    <recommendedName>
        <fullName evidence="6">GTP cyclohydrolase 1</fullName>
        <ecNumber evidence="6">3.5.4.16</ecNumber>
    </recommendedName>
    <alternativeName>
        <fullName evidence="6">GTP cyclohydrolase I</fullName>
        <shortName evidence="6">GTP-CH-I</shortName>
    </alternativeName>
</protein>
<keyword evidence="6" id="KW-0342">GTP-binding</keyword>
<dbReference type="GO" id="GO:0005737">
    <property type="term" value="C:cytoplasm"/>
    <property type="evidence" value="ECO:0007669"/>
    <property type="project" value="TreeGrafter"/>
</dbReference>
<dbReference type="HAMAP" id="MF_00223">
    <property type="entry name" value="FolE"/>
    <property type="match status" value="1"/>
</dbReference>
<gene>
    <name evidence="6 8" type="primary">folE</name>
    <name evidence="8" type="ORF">C0039_11060</name>
</gene>
<dbReference type="GO" id="GO:0003934">
    <property type="term" value="F:GTP cyclohydrolase I activity"/>
    <property type="evidence" value="ECO:0007669"/>
    <property type="project" value="UniProtKB-UniRule"/>
</dbReference>
<comment type="pathway">
    <text evidence="2 6">Cofactor biosynthesis; 7,8-dihydroneopterin triphosphate biosynthesis; 7,8-dihydroneopterin triphosphate from GTP: step 1/1.</text>
</comment>
<keyword evidence="6" id="KW-0862">Zinc</keyword>
<dbReference type="PANTHER" id="PTHR11109">
    <property type="entry name" value="GTP CYCLOHYDROLASE I"/>
    <property type="match status" value="1"/>
</dbReference>
<proteinExistence type="inferred from homology"/>
<evidence type="ECO:0000259" key="7">
    <source>
        <dbReference type="Pfam" id="PF01227"/>
    </source>
</evidence>
<evidence type="ECO:0000313" key="9">
    <source>
        <dbReference type="Proteomes" id="UP000235005"/>
    </source>
</evidence>
<evidence type="ECO:0000256" key="4">
    <source>
        <dbReference type="ARBA" id="ARBA00022563"/>
    </source>
</evidence>
<organism evidence="8 9">
    <name type="scientific">Pseudohalioglobus lutimaris</name>
    <dbReference type="NCBI Taxonomy" id="1737061"/>
    <lineage>
        <taxon>Bacteria</taxon>
        <taxon>Pseudomonadati</taxon>
        <taxon>Pseudomonadota</taxon>
        <taxon>Gammaproteobacteria</taxon>
        <taxon>Cellvibrionales</taxon>
        <taxon>Halieaceae</taxon>
        <taxon>Pseudohalioglobus</taxon>
    </lineage>
</organism>
<dbReference type="GO" id="GO:0008270">
    <property type="term" value="F:zinc ion binding"/>
    <property type="evidence" value="ECO:0007669"/>
    <property type="project" value="UniProtKB-UniRule"/>
</dbReference>
<evidence type="ECO:0000256" key="1">
    <source>
        <dbReference type="ARBA" id="ARBA00001052"/>
    </source>
</evidence>
<evidence type="ECO:0000313" key="8">
    <source>
        <dbReference type="EMBL" id="PLW68834.1"/>
    </source>
</evidence>
<evidence type="ECO:0000256" key="3">
    <source>
        <dbReference type="ARBA" id="ARBA00008085"/>
    </source>
</evidence>
<dbReference type="NCBIfam" id="NF006825">
    <property type="entry name" value="PRK09347.1-2"/>
    <property type="match status" value="1"/>
</dbReference>
<keyword evidence="9" id="KW-1185">Reference proteome</keyword>
<comment type="similarity">
    <text evidence="3 6">Belongs to the GTP cyclohydrolase I family.</text>
</comment>
<keyword evidence="4 6" id="KW-0554">One-carbon metabolism</keyword>
<comment type="caution">
    <text evidence="8">The sequence shown here is derived from an EMBL/GenBank/DDBJ whole genome shotgun (WGS) entry which is preliminary data.</text>
</comment>
<dbReference type="GO" id="GO:0005525">
    <property type="term" value="F:GTP binding"/>
    <property type="evidence" value="ECO:0007669"/>
    <property type="project" value="UniProtKB-KW"/>
</dbReference>
<sequence>MEENWANIITAIGEDLNRPGLVDTPARAARAFEFLTRGYQQSVDEVVNEALFPSESSEMVLVQNVELYSLCEHHLLPFIGRCHVAYIPTGKVLGLSKVARLVDVFARRLQIQESLTSQIAETIMTVTGAEGVGVIIEARHMCMMMRGVEKQNSVMKTSAMLGSFREHQATRDEFLQLLQM</sequence>
<reference evidence="8 9" key="1">
    <citation type="submission" date="2018-01" db="EMBL/GenBank/DDBJ databases">
        <title>The draft genome sequence of Halioglobus lutimaris HF004.</title>
        <authorList>
            <person name="Du Z.-J."/>
            <person name="Shi M.-J."/>
        </authorList>
    </citation>
    <scope>NUCLEOTIDE SEQUENCE [LARGE SCALE GENOMIC DNA]</scope>
    <source>
        <strain evidence="8 9">HF004</strain>
    </source>
</reference>
<accession>A0A2N5X2W3</accession>
<dbReference type="NCBIfam" id="NF006826">
    <property type="entry name" value="PRK09347.1-3"/>
    <property type="match status" value="1"/>
</dbReference>
<feature type="domain" description="GTP cyclohydrolase I" evidence="7">
    <location>
        <begin position="1"/>
        <end position="178"/>
    </location>
</feature>